<name>A0ABV0XGT7_9TELE</name>
<comment type="caution">
    <text evidence="1">The sequence shown here is derived from an EMBL/GenBank/DDBJ whole genome shotgun (WGS) entry which is preliminary data.</text>
</comment>
<accession>A0ABV0XGT7</accession>
<sequence length="170" mass="19268">FAFVLCSTRCRYVSLDFVLVLDYLVTLHLAFMDCDWTGEQKKAKDKHLQGLIISPTRQQLSLKRPGAARRATSSEAAGDPLLLRWVCLRNARREKTTLMDVMRCEIEKPNEGPGFKETLIERTVSAYMWKPVSATVMHLVLSTELSQDGAVMMLHTDRSHCDTAGRCNIH</sequence>
<dbReference type="EMBL" id="JAHRIP010001990">
    <property type="protein sequence ID" value="MEQ2280676.1"/>
    <property type="molecule type" value="Genomic_DNA"/>
</dbReference>
<reference evidence="1 2" key="1">
    <citation type="submission" date="2021-06" db="EMBL/GenBank/DDBJ databases">
        <authorList>
            <person name="Palmer J.M."/>
        </authorList>
    </citation>
    <scope>NUCLEOTIDE SEQUENCE [LARGE SCALE GENOMIC DNA]</scope>
    <source>
        <strain evidence="1 2">AS_MEX2019</strain>
        <tissue evidence="1">Muscle</tissue>
    </source>
</reference>
<gene>
    <name evidence="1" type="ORF">AMECASPLE_022364</name>
</gene>
<dbReference type="Proteomes" id="UP001469553">
    <property type="component" value="Unassembled WGS sequence"/>
</dbReference>
<evidence type="ECO:0000313" key="1">
    <source>
        <dbReference type="EMBL" id="MEQ2280676.1"/>
    </source>
</evidence>
<organism evidence="1 2">
    <name type="scientific">Ameca splendens</name>
    <dbReference type="NCBI Taxonomy" id="208324"/>
    <lineage>
        <taxon>Eukaryota</taxon>
        <taxon>Metazoa</taxon>
        <taxon>Chordata</taxon>
        <taxon>Craniata</taxon>
        <taxon>Vertebrata</taxon>
        <taxon>Euteleostomi</taxon>
        <taxon>Actinopterygii</taxon>
        <taxon>Neopterygii</taxon>
        <taxon>Teleostei</taxon>
        <taxon>Neoteleostei</taxon>
        <taxon>Acanthomorphata</taxon>
        <taxon>Ovalentaria</taxon>
        <taxon>Atherinomorphae</taxon>
        <taxon>Cyprinodontiformes</taxon>
        <taxon>Goodeidae</taxon>
        <taxon>Ameca</taxon>
    </lineage>
</organism>
<feature type="non-terminal residue" evidence="1">
    <location>
        <position position="1"/>
    </location>
</feature>
<proteinExistence type="predicted"/>
<protein>
    <submittedName>
        <fullName evidence="1">Uncharacterized protein</fullName>
    </submittedName>
</protein>
<keyword evidence="2" id="KW-1185">Reference proteome</keyword>
<evidence type="ECO:0000313" key="2">
    <source>
        <dbReference type="Proteomes" id="UP001469553"/>
    </source>
</evidence>